<keyword evidence="4" id="KW-1185">Reference proteome</keyword>
<dbReference type="GO" id="GO:0031083">
    <property type="term" value="C:BLOC-1 complex"/>
    <property type="evidence" value="ECO:0007669"/>
    <property type="project" value="InterPro"/>
</dbReference>
<gene>
    <name evidence="3" type="ORF">NP493_33g03009</name>
</gene>
<comment type="caution">
    <text evidence="3">The sequence shown here is derived from an EMBL/GenBank/DDBJ whole genome shotgun (WGS) entry which is preliminary data.</text>
</comment>
<proteinExistence type="inferred from homology"/>
<sequence length="158" mass="18379">MASERFLKDVGEIHSRLFDHRPVVRGEISYFLKEFEEKRNDRETVRLQKSLEYAKELSDILIPASVELLEGNTPELKAKVATACEMTSIILEREGDKTQTDEVTAQNHNRQTEEWRAFMDVMCEKSAAVDAKFDHEVELLNVYYRDLEKKLEVTQPVT</sequence>
<dbReference type="PANTHER" id="PTHR31784">
    <property type="entry name" value="BIOGENESIS OF LYSOSOME-RELATED ORGANELLES COMPLEX 1 SUBUNIT 5"/>
    <property type="match status" value="1"/>
</dbReference>
<evidence type="ECO:0000313" key="4">
    <source>
        <dbReference type="Proteomes" id="UP001209878"/>
    </source>
</evidence>
<dbReference type="PANTHER" id="PTHR31784:SF2">
    <property type="entry name" value="BIOGENESIS OF LYSOSOME-RELATED ORGANELLES COMPLEX 1 SUBUNIT 5"/>
    <property type="match status" value="1"/>
</dbReference>
<dbReference type="Proteomes" id="UP001209878">
    <property type="component" value="Unassembled WGS sequence"/>
</dbReference>
<comment type="similarity">
    <text evidence="1">Belongs to the BLOC1S5 family.</text>
</comment>
<name>A0AAD9UJZ2_RIDPI</name>
<dbReference type="GO" id="GO:0030133">
    <property type="term" value="C:transport vesicle"/>
    <property type="evidence" value="ECO:0007669"/>
    <property type="project" value="InterPro"/>
</dbReference>
<evidence type="ECO:0000256" key="2">
    <source>
        <dbReference type="ARBA" id="ARBA00019580"/>
    </source>
</evidence>
<reference evidence="3" key="1">
    <citation type="journal article" date="2023" name="Mol. Biol. Evol.">
        <title>Third-Generation Sequencing Reveals the Adaptive Role of the Epigenome in Three Deep-Sea Polychaetes.</title>
        <authorList>
            <person name="Perez M."/>
            <person name="Aroh O."/>
            <person name="Sun Y."/>
            <person name="Lan Y."/>
            <person name="Juniper S.K."/>
            <person name="Young C.R."/>
            <person name="Angers B."/>
            <person name="Qian P.Y."/>
        </authorList>
    </citation>
    <scope>NUCLEOTIDE SEQUENCE</scope>
    <source>
        <strain evidence="3">R07B-5</strain>
    </source>
</reference>
<evidence type="ECO:0000313" key="3">
    <source>
        <dbReference type="EMBL" id="KAK2192338.1"/>
    </source>
</evidence>
<dbReference type="InterPro" id="IPR017243">
    <property type="entry name" value="Bloc1s5"/>
</dbReference>
<protein>
    <recommendedName>
        <fullName evidence="2">Biogenesis of lysosome-related organelles complex 1 subunit 5</fullName>
    </recommendedName>
</protein>
<dbReference type="EMBL" id="JAODUO010000033">
    <property type="protein sequence ID" value="KAK2192338.1"/>
    <property type="molecule type" value="Genomic_DNA"/>
</dbReference>
<organism evidence="3 4">
    <name type="scientific">Ridgeia piscesae</name>
    <name type="common">Tubeworm</name>
    <dbReference type="NCBI Taxonomy" id="27915"/>
    <lineage>
        <taxon>Eukaryota</taxon>
        <taxon>Metazoa</taxon>
        <taxon>Spiralia</taxon>
        <taxon>Lophotrochozoa</taxon>
        <taxon>Annelida</taxon>
        <taxon>Polychaeta</taxon>
        <taxon>Sedentaria</taxon>
        <taxon>Canalipalpata</taxon>
        <taxon>Sabellida</taxon>
        <taxon>Siboglinidae</taxon>
        <taxon>Ridgeia</taxon>
    </lineage>
</organism>
<dbReference type="Pfam" id="PF14942">
    <property type="entry name" value="Muted"/>
    <property type="match status" value="1"/>
</dbReference>
<dbReference type="AlphaFoldDB" id="A0AAD9UJZ2"/>
<evidence type="ECO:0000256" key="1">
    <source>
        <dbReference type="ARBA" id="ARBA00010754"/>
    </source>
</evidence>
<accession>A0AAD9UJZ2</accession>